<name>A0A192A3U7_9RALS</name>
<dbReference type="GO" id="GO:0006351">
    <property type="term" value="P:DNA-templated transcription"/>
    <property type="evidence" value="ECO:0007669"/>
    <property type="project" value="TreeGrafter"/>
</dbReference>
<feature type="domain" description="HTH lysR-type" evidence="5">
    <location>
        <begin position="9"/>
        <end position="66"/>
    </location>
</feature>
<dbReference type="InterPro" id="IPR005119">
    <property type="entry name" value="LysR_subst-bd"/>
</dbReference>
<evidence type="ECO:0000313" key="6">
    <source>
        <dbReference type="EMBL" id="ANH76495.1"/>
    </source>
</evidence>
<dbReference type="Proteomes" id="UP000077927">
    <property type="component" value="Chromosome 2"/>
</dbReference>
<dbReference type="SUPFAM" id="SSF53850">
    <property type="entry name" value="Periplasmic binding protein-like II"/>
    <property type="match status" value="1"/>
</dbReference>
<dbReference type="STRING" id="190721.ACS15_4386"/>
<reference evidence="6 8" key="1">
    <citation type="submission" date="2015-09" db="EMBL/GenBank/DDBJ databases">
        <authorList>
            <person name="Xu Y."/>
            <person name="Nagy A."/>
            <person name="Liu N.T."/>
            <person name="Nou X."/>
        </authorList>
    </citation>
    <scope>NUCLEOTIDE SEQUENCE [LARGE SCALE GENOMIC DNA]</scope>
    <source>
        <strain evidence="6 8">FC1138</strain>
    </source>
</reference>
<dbReference type="Pfam" id="PF03466">
    <property type="entry name" value="LysR_substrate"/>
    <property type="match status" value="1"/>
</dbReference>
<evidence type="ECO:0000256" key="2">
    <source>
        <dbReference type="ARBA" id="ARBA00023015"/>
    </source>
</evidence>
<reference evidence="9" key="3">
    <citation type="submission" date="2016-06" db="EMBL/GenBank/DDBJ databases">
        <authorList>
            <person name="Xu Y."/>
            <person name="Nagy A."/>
            <person name="Yan X."/>
            <person name="Kim S.W."/>
            <person name="Haley B."/>
            <person name="Liu N.T."/>
            <person name="Nou X."/>
        </authorList>
    </citation>
    <scope>NUCLEOTIDE SEQUENCE [LARGE SCALE GENOMIC DNA]</scope>
    <source>
        <strain evidence="9">ATCC 49129</strain>
    </source>
</reference>
<dbReference type="EMBL" id="CP012606">
    <property type="protein sequence ID" value="ANH76495.1"/>
    <property type="molecule type" value="Genomic_DNA"/>
</dbReference>
<dbReference type="Gene3D" id="1.10.10.10">
    <property type="entry name" value="Winged helix-like DNA-binding domain superfamily/Winged helix DNA-binding domain"/>
    <property type="match status" value="1"/>
</dbReference>
<dbReference type="GeneID" id="61528448"/>
<keyword evidence="9" id="KW-1185">Reference proteome</keyword>
<dbReference type="Gene3D" id="3.40.190.290">
    <property type="match status" value="1"/>
</dbReference>
<sequence>MQKRTRAAIKWDDLRYFLAVAKTGSYLAAGRALGVDRTTVSRRVGVLERTMGCALLVPNDHGFHLTATGRSVLAVAARMEEVTGVLAAIRQPTHGGIAGTVRLAVSASLGDAFIEDIVAFRQRHPLVIMEVNQVSDPMIAVSEHRADFGIGVSHEAPHRLNSMLLGTAEIAVYSASNNEPRASDIWVGWSEDIPKAFADWMIEYAPLDAHVSTKVNSWDALKRAVLSGGGVAPLWCMLADREPELVRVFPHAEKHYLALWLTSHRSTERNAAQQAAWMFLAQRIRSKLAGADCLGE</sequence>
<dbReference type="GO" id="GO:0003700">
    <property type="term" value="F:DNA-binding transcription factor activity"/>
    <property type="evidence" value="ECO:0007669"/>
    <property type="project" value="InterPro"/>
</dbReference>
<protein>
    <submittedName>
        <fullName evidence="6">LysR substrate binding domain protein</fullName>
    </submittedName>
</protein>
<gene>
    <name evidence="7" type="ORF">A9Y76_20650</name>
    <name evidence="6" type="ORF">ACS15_4386</name>
</gene>
<dbReference type="PANTHER" id="PTHR30537:SF3">
    <property type="entry name" value="TRANSCRIPTIONAL REGULATORY PROTEIN"/>
    <property type="match status" value="1"/>
</dbReference>
<evidence type="ECO:0000313" key="7">
    <source>
        <dbReference type="EMBL" id="ANJ74957.1"/>
    </source>
</evidence>
<dbReference type="KEGG" id="rin:ACS15_4386"/>
<dbReference type="OrthoDB" id="9072091at2"/>
<keyword evidence="4" id="KW-0804">Transcription</keyword>
<evidence type="ECO:0000313" key="9">
    <source>
        <dbReference type="Proteomes" id="UP000078572"/>
    </source>
</evidence>
<dbReference type="Proteomes" id="UP000078572">
    <property type="component" value="Chromosome 2"/>
</dbReference>
<dbReference type="CDD" id="cd05466">
    <property type="entry name" value="PBP2_LTTR_substrate"/>
    <property type="match status" value="1"/>
</dbReference>
<evidence type="ECO:0000256" key="1">
    <source>
        <dbReference type="ARBA" id="ARBA00009437"/>
    </source>
</evidence>
<proteinExistence type="inferred from homology"/>
<evidence type="ECO:0000259" key="5">
    <source>
        <dbReference type="PROSITE" id="PS50931"/>
    </source>
</evidence>
<dbReference type="RefSeq" id="WP_021197696.1">
    <property type="nucleotide sequence ID" value="NZ_CP012606.1"/>
</dbReference>
<dbReference type="EMBL" id="CP016023">
    <property type="protein sequence ID" value="ANJ74957.1"/>
    <property type="molecule type" value="Genomic_DNA"/>
</dbReference>
<dbReference type="InterPro" id="IPR036388">
    <property type="entry name" value="WH-like_DNA-bd_sf"/>
</dbReference>
<dbReference type="PANTHER" id="PTHR30537">
    <property type="entry name" value="HTH-TYPE TRANSCRIPTIONAL REGULATOR"/>
    <property type="match status" value="1"/>
</dbReference>
<dbReference type="AlphaFoldDB" id="A0A192A3U7"/>
<accession>A0A192A3U7</accession>
<evidence type="ECO:0000256" key="4">
    <source>
        <dbReference type="ARBA" id="ARBA00023163"/>
    </source>
</evidence>
<dbReference type="InterPro" id="IPR058163">
    <property type="entry name" value="LysR-type_TF_proteobact-type"/>
</dbReference>
<reference evidence="7" key="2">
    <citation type="submission" date="2016-06" db="EMBL/GenBank/DDBJ databases">
        <authorList>
            <person name="Kjaerup R.B."/>
            <person name="Dalgaard T.S."/>
            <person name="Juul-Madsen H.R."/>
        </authorList>
    </citation>
    <scope>NUCLEOTIDE SEQUENCE [LARGE SCALE GENOMIC DNA]</scope>
    <source>
        <strain evidence="7">ATCC 49129</strain>
    </source>
</reference>
<organism evidence="7 9">
    <name type="scientific">Ralstonia insidiosa</name>
    <dbReference type="NCBI Taxonomy" id="190721"/>
    <lineage>
        <taxon>Bacteria</taxon>
        <taxon>Pseudomonadati</taxon>
        <taxon>Pseudomonadota</taxon>
        <taxon>Betaproteobacteria</taxon>
        <taxon>Burkholderiales</taxon>
        <taxon>Burkholderiaceae</taxon>
        <taxon>Ralstonia</taxon>
    </lineage>
</organism>
<keyword evidence="2" id="KW-0805">Transcription regulation</keyword>
<dbReference type="GO" id="GO:0043565">
    <property type="term" value="F:sequence-specific DNA binding"/>
    <property type="evidence" value="ECO:0007669"/>
    <property type="project" value="TreeGrafter"/>
</dbReference>
<dbReference type="InterPro" id="IPR036390">
    <property type="entry name" value="WH_DNA-bd_sf"/>
</dbReference>
<dbReference type="PROSITE" id="PS50931">
    <property type="entry name" value="HTH_LYSR"/>
    <property type="match status" value="1"/>
</dbReference>
<comment type="similarity">
    <text evidence="1">Belongs to the LysR transcriptional regulatory family.</text>
</comment>
<dbReference type="InterPro" id="IPR000847">
    <property type="entry name" value="LysR_HTH_N"/>
</dbReference>
<dbReference type="SUPFAM" id="SSF46785">
    <property type="entry name" value="Winged helix' DNA-binding domain"/>
    <property type="match status" value="1"/>
</dbReference>
<keyword evidence="3" id="KW-0238">DNA-binding</keyword>
<dbReference type="PATRIC" id="fig|190721.6.peg.4330"/>
<evidence type="ECO:0000256" key="3">
    <source>
        <dbReference type="ARBA" id="ARBA00023125"/>
    </source>
</evidence>
<dbReference type="Pfam" id="PF00126">
    <property type="entry name" value="HTH_1"/>
    <property type="match status" value="1"/>
</dbReference>
<evidence type="ECO:0000313" key="8">
    <source>
        <dbReference type="Proteomes" id="UP000077927"/>
    </source>
</evidence>